<organism evidence="1 2">
    <name type="scientific">Bacteroides ovatus</name>
    <dbReference type="NCBI Taxonomy" id="28116"/>
    <lineage>
        <taxon>Bacteria</taxon>
        <taxon>Pseudomonadati</taxon>
        <taxon>Bacteroidota</taxon>
        <taxon>Bacteroidia</taxon>
        <taxon>Bacteroidales</taxon>
        <taxon>Bacteroidaceae</taxon>
        <taxon>Bacteroides</taxon>
    </lineage>
</organism>
<reference evidence="1 2" key="1">
    <citation type="submission" date="2016-10" db="EMBL/GenBank/DDBJ databases">
        <authorList>
            <person name="de Groot N.N."/>
        </authorList>
    </citation>
    <scope>NUCLEOTIDE SEQUENCE [LARGE SCALE GENOMIC DNA]</scope>
    <source>
        <strain evidence="1 2">NLAE-zl-C500</strain>
    </source>
</reference>
<dbReference type="EMBL" id="FMYE01000014">
    <property type="protein sequence ID" value="SDB76866.1"/>
    <property type="molecule type" value="Genomic_DNA"/>
</dbReference>
<accession>A0A1G6G6Q6</accession>
<evidence type="ECO:0000313" key="1">
    <source>
        <dbReference type="EMBL" id="SDB76866.1"/>
    </source>
</evidence>
<sequence length="375" mass="42943">MSFAIIKCLLRFQHAPLFNQLRSMNTAISYFRESMAAKHYATSILLLIGIVMVTSCSEEKKNHVFRSSDEALTEYRSYLSELKSKKGASIKELTTSIKQWREIDDFVFSFVSKDTIRKAHVYPTSEYKVIHDSIRSEFIRLTSASKRTYKDIVSLKISVSAFADDKKVQEAATAAHSFFSSLDTMSLYKGGKDKMIRGYKEFLDKTQINGIHSKTQFLSYLQVEDILFRSFLCNLSEMNNVSVTYITRSTENICSQVMHSAGSEVLSTEDAVIFMSLRSNRRLLQNAITCTEDIRTNKIRQDEQRTAYFWMILQPFISIDDFGMAILSSEQRKQFEKLAADVPSVISKLSQSLNMNAEVTDNLPNLFLKIYISKL</sequence>
<protein>
    <submittedName>
        <fullName evidence="1">Uncharacterized protein</fullName>
    </submittedName>
</protein>
<gene>
    <name evidence="1" type="ORF">SAMN05192581_101430</name>
</gene>
<name>A0A1G6G6Q6_BACOV</name>
<evidence type="ECO:0000313" key="2">
    <source>
        <dbReference type="Proteomes" id="UP000183670"/>
    </source>
</evidence>
<dbReference type="Proteomes" id="UP000183670">
    <property type="component" value="Unassembled WGS sequence"/>
</dbReference>
<dbReference type="AlphaFoldDB" id="A0A1G6G6Q6"/>
<proteinExistence type="predicted"/>